<dbReference type="GO" id="GO:0071916">
    <property type="term" value="F:dipeptide transmembrane transporter activity"/>
    <property type="evidence" value="ECO:0007669"/>
    <property type="project" value="TreeGrafter"/>
</dbReference>
<dbReference type="AlphaFoldDB" id="A0AAC8UCK5"/>
<dbReference type="Gene3D" id="1.10.3720.10">
    <property type="entry name" value="MetI-like"/>
    <property type="match status" value="1"/>
</dbReference>
<gene>
    <name evidence="11" type="ORF">RZ57_04920</name>
</gene>
<keyword evidence="3" id="KW-1003">Cell membrane</keyword>
<evidence type="ECO:0000256" key="2">
    <source>
        <dbReference type="ARBA" id="ARBA00022448"/>
    </source>
</evidence>
<dbReference type="Pfam" id="PF00528">
    <property type="entry name" value="BPD_transp_1"/>
    <property type="match status" value="1"/>
</dbReference>
<evidence type="ECO:0000313" key="11">
    <source>
        <dbReference type="EMBL" id="AKO32497.1"/>
    </source>
</evidence>
<feature type="transmembrane region" description="Helical" evidence="9">
    <location>
        <begin position="251"/>
        <end position="277"/>
    </location>
</feature>
<feature type="transmembrane region" description="Helical" evidence="9">
    <location>
        <begin position="73"/>
        <end position="98"/>
    </location>
</feature>
<feature type="transmembrane region" description="Helical" evidence="9">
    <location>
        <begin position="110"/>
        <end position="135"/>
    </location>
</feature>
<evidence type="ECO:0000256" key="3">
    <source>
        <dbReference type="ARBA" id="ARBA00022475"/>
    </source>
</evidence>
<sequence length="320" mass="35920">MLFAFIRRLFLSLITLIILTLIGYNILLRDPLNHFMDLYGIQAYFSYVMGLLHGDFGISYSNGDPIANQILNVFPATISLCFAALFVSVIIGIPLGFVAASFRYNVVGKLLAIVSAFSLAIPVFWLAIMALYYAASNDWQIAAVGELHPIYEISLVTGFRLLDIFLADSPYKLKMMQSVLHHLALPTLILALPATLEVIRFTRQRAEYVMKQNYIKVARTRGWSPYKIWLKHILRNTLPALIPMIARNLTLVFAFAMLVENIFSWGGIGLWLINALAIQDYNAISAGVVAIGLFVLGVDILVRLVTTLLDPSQKKDWYVK</sequence>
<evidence type="ECO:0000256" key="4">
    <source>
        <dbReference type="ARBA" id="ARBA00022519"/>
    </source>
</evidence>
<feature type="domain" description="ABC transmembrane type-1" evidence="10">
    <location>
        <begin position="74"/>
        <end position="302"/>
    </location>
</feature>
<feature type="transmembrane region" description="Helical" evidence="9">
    <location>
        <begin position="283"/>
        <end position="305"/>
    </location>
</feature>
<dbReference type="PROSITE" id="PS50928">
    <property type="entry name" value="ABC_TM1"/>
    <property type="match status" value="1"/>
</dbReference>
<evidence type="ECO:0000256" key="6">
    <source>
        <dbReference type="ARBA" id="ARBA00022989"/>
    </source>
</evidence>
<dbReference type="RefSeq" id="WP_010945118.1">
    <property type="nucleotide sequence ID" value="NZ_CP011218.1"/>
</dbReference>
<keyword evidence="6 9" id="KW-1133">Transmembrane helix</keyword>
<evidence type="ECO:0000256" key="8">
    <source>
        <dbReference type="ARBA" id="ARBA00024202"/>
    </source>
</evidence>
<dbReference type="PANTHER" id="PTHR43163:SF4">
    <property type="entry name" value="PUTRESCINE EXPORT SYSTEM PERMEASE PROTEIN SAPB"/>
    <property type="match status" value="1"/>
</dbReference>
<comment type="similarity">
    <text evidence="8">Belongs to the binding-protein-dependent transport system permease family. OppBC subfamily.</text>
</comment>
<dbReference type="InterPro" id="IPR035906">
    <property type="entry name" value="MetI-like_sf"/>
</dbReference>
<reference evidence="11 12" key="1">
    <citation type="journal article" date="2015" name="PLoS Negl. Trop. Dis.">
        <title>Haemophilus ducreyi Cutaneous Ulcer Strains Are Nearly Identical to Class I Genital Ulcer Strains.</title>
        <authorList>
            <person name="Gangaiah D."/>
            <person name="Webb K.M."/>
            <person name="Humphreys T.L."/>
            <person name="Fortney K.R."/>
            <person name="Toh E."/>
            <person name="Tai A."/>
            <person name="Katz S.S."/>
            <person name="Pillay A."/>
            <person name="Chen C.Y."/>
            <person name="Roberts S.A."/>
            <person name="Munson R.S.Jr."/>
            <person name="Spinola S.M."/>
        </authorList>
    </citation>
    <scope>NUCLEOTIDE SEQUENCE [LARGE SCALE GENOMIC DNA]</scope>
    <source>
        <strain evidence="12">CLU2</strain>
    </source>
</reference>
<proteinExistence type="inferred from homology"/>
<evidence type="ECO:0000256" key="9">
    <source>
        <dbReference type="RuleBase" id="RU363032"/>
    </source>
</evidence>
<dbReference type="OMA" id="IGDMNAI"/>
<keyword evidence="5 9" id="KW-0812">Transmembrane</keyword>
<dbReference type="SUPFAM" id="SSF161098">
    <property type="entry name" value="MetI-like"/>
    <property type="match status" value="1"/>
</dbReference>
<evidence type="ECO:0000256" key="5">
    <source>
        <dbReference type="ARBA" id="ARBA00022692"/>
    </source>
</evidence>
<dbReference type="CDD" id="cd06261">
    <property type="entry name" value="TM_PBP2"/>
    <property type="match status" value="1"/>
</dbReference>
<name>A0AAC8UCK5_HAEDC</name>
<evidence type="ECO:0000256" key="7">
    <source>
        <dbReference type="ARBA" id="ARBA00023136"/>
    </source>
</evidence>
<dbReference type="GO" id="GO:0005886">
    <property type="term" value="C:plasma membrane"/>
    <property type="evidence" value="ECO:0007669"/>
    <property type="project" value="UniProtKB-SubCell"/>
</dbReference>
<organism evidence="11 12">
    <name type="scientific">Haemophilus ducreyi</name>
    <dbReference type="NCBI Taxonomy" id="730"/>
    <lineage>
        <taxon>Bacteria</taxon>
        <taxon>Pseudomonadati</taxon>
        <taxon>Pseudomonadota</taxon>
        <taxon>Gammaproteobacteria</taxon>
        <taxon>Pasteurellales</taxon>
        <taxon>Pasteurellaceae</taxon>
        <taxon>Haemophilus</taxon>
    </lineage>
</organism>
<dbReference type="Proteomes" id="UP000060132">
    <property type="component" value="Chromosome"/>
</dbReference>
<dbReference type="PANTHER" id="PTHR43163">
    <property type="entry name" value="DIPEPTIDE TRANSPORT SYSTEM PERMEASE PROTEIN DPPB-RELATED"/>
    <property type="match status" value="1"/>
</dbReference>
<keyword evidence="2 9" id="KW-0813">Transport</keyword>
<accession>A0AAC8UCK5</accession>
<comment type="subcellular location">
    <subcellularLocation>
        <location evidence="1">Cell inner membrane</location>
        <topology evidence="1">Multi-pass membrane protein</topology>
    </subcellularLocation>
    <subcellularLocation>
        <location evidence="9">Cell membrane</location>
        <topology evidence="9">Multi-pass membrane protein</topology>
    </subcellularLocation>
</comment>
<keyword evidence="4" id="KW-0997">Cell inner membrane</keyword>
<dbReference type="InterPro" id="IPR000515">
    <property type="entry name" value="MetI-like"/>
</dbReference>
<feature type="transmembrane region" description="Helical" evidence="9">
    <location>
        <begin position="6"/>
        <end position="27"/>
    </location>
</feature>
<feature type="transmembrane region" description="Helical" evidence="9">
    <location>
        <begin position="179"/>
        <end position="201"/>
    </location>
</feature>
<evidence type="ECO:0000313" key="12">
    <source>
        <dbReference type="Proteomes" id="UP000060132"/>
    </source>
</evidence>
<dbReference type="EMBL" id="CP011219">
    <property type="protein sequence ID" value="AKO32497.1"/>
    <property type="molecule type" value="Genomic_DNA"/>
</dbReference>
<evidence type="ECO:0000256" key="1">
    <source>
        <dbReference type="ARBA" id="ARBA00004429"/>
    </source>
</evidence>
<protein>
    <submittedName>
        <fullName evidence="11">Peptide ABC transporter permease</fullName>
    </submittedName>
</protein>
<evidence type="ECO:0000259" key="10">
    <source>
        <dbReference type="PROSITE" id="PS50928"/>
    </source>
</evidence>
<keyword evidence="7 9" id="KW-0472">Membrane</keyword>